<dbReference type="GO" id="GO:0047529">
    <property type="term" value="F:2,3-dimethylmalate lyase activity"/>
    <property type="evidence" value="ECO:0007669"/>
    <property type="project" value="UniProtKB-EC"/>
</dbReference>
<keyword evidence="2" id="KW-1185">Reference proteome</keyword>
<reference evidence="1 2" key="1">
    <citation type="submission" date="2019-02" db="EMBL/GenBank/DDBJ databases">
        <title>Deep-cultivation of Planctomycetes and their phenomic and genomic characterization uncovers novel biology.</title>
        <authorList>
            <person name="Wiegand S."/>
            <person name="Jogler M."/>
            <person name="Boedeker C."/>
            <person name="Pinto D."/>
            <person name="Vollmers J."/>
            <person name="Rivas-Marin E."/>
            <person name="Kohn T."/>
            <person name="Peeters S.H."/>
            <person name="Heuer A."/>
            <person name="Rast P."/>
            <person name="Oberbeckmann S."/>
            <person name="Bunk B."/>
            <person name="Jeske O."/>
            <person name="Meyerdierks A."/>
            <person name="Storesund J.E."/>
            <person name="Kallscheuer N."/>
            <person name="Luecker S."/>
            <person name="Lage O.M."/>
            <person name="Pohl T."/>
            <person name="Merkel B.J."/>
            <person name="Hornburger P."/>
            <person name="Mueller R.-W."/>
            <person name="Bruemmer F."/>
            <person name="Labrenz M."/>
            <person name="Spormann A.M."/>
            <person name="Op den Camp H."/>
            <person name="Overmann J."/>
            <person name="Amann R."/>
            <person name="Jetten M.S.M."/>
            <person name="Mascher T."/>
            <person name="Medema M.H."/>
            <person name="Devos D.P."/>
            <person name="Kaster A.-K."/>
            <person name="Ovreas L."/>
            <person name="Rohde M."/>
            <person name="Galperin M.Y."/>
            <person name="Jogler C."/>
        </authorList>
    </citation>
    <scope>NUCLEOTIDE SEQUENCE [LARGE SCALE GENOMIC DNA]</scope>
    <source>
        <strain evidence="1 2">Pan216</strain>
    </source>
</reference>
<dbReference type="Proteomes" id="UP000317093">
    <property type="component" value="Chromosome"/>
</dbReference>
<dbReference type="RefSeq" id="WP_145260383.1">
    <property type="nucleotide sequence ID" value="NZ_CP036279.1"/>
</dbReference>
<evidence type="ECO:0000313" key="2">
    <source>
        <dbReference type="Proteomes" id="UP000317093"/>
    </source>
</evidence>
<dbReference type="Gene3D" id="3.20.20.60">
    <property type="entry name" value="Phosphoenolpyruvate-binding domains"/>
    <property type="match status" value="1"/>
</dbReference>
<organism evidence="1 2">
    <name type="scientific">Kolteria novifilia</name>
    <dbReference type="NCBI Taxonomy" id="2527975"/>
    <lineage>
        <taxon>Bacteria</taxon>
        <taxon>Pseudomonadati</taxon>
        <taxon>Planctomycetota</taxon>
        <taxon>Planctomycetia</taxon>
        <taxon>Kolteriales</taxon>
        <taxon>Kolteriaceae</taxon>
        <taxon>Kolteria</taxon>
    </lineage>
</organism>
<dbReference type="PANTHER" id="PTHR42905">
    <property type="entry name" value="PHOSPHOENOLPYRUVATE CARBOXYLASE"/>
    <property type="match status" value="1"/>
</dbReference>
<proteinExistence type="predicted"/>
<dbReference type="SUPFAM" id="SSF51621">
    <property type="entry name" value="Phosphoenolpyruvate/pyruvate domain"/>
    <property type="match status" value="1"/>
</dbReference>
<protein>
    <submittedName>
        <fullName evidence="1">2,3-dimethylmalate lyase</fullName>
        <ecNumber evidence="1">4.1.3.32</ecNumber>
    </submittedName>
</protein>
<dbReference type="AlphaFoldDB" id="A0A518B834"/>
<name>A0A518B834_9BACT</name>
<dbReference type="EMBL" id="CP036279">
    <property type="protein sequence ID" value="QDU63144.1"/>
    <property type="molecule type" value="Genomic_DNA"/>
</dbReference>
<dbReference type="CDD" id="cd00377">
    <property type="entry name" value="ICL_PEPM"/>
    <property type="match status" value="1"/>
</dbReference>
<dbReference type="InterPro" id="IPR039556">
    <property type="entry name" value="ICL/PEPM"/>
</dbReference>
<dbReference type="OrthoDB" id="8629576at2"/>
<dbReference type="KEGG" id="knv:Pan216_40190"/>
<dbReference type="InterPro" id="IPR040442">
    <property type="entry name" value="Pyrv_kinase-like_dom_sf"/>
</dbReference>
<keyword evidence="1" id="KW-0456">Lyase</keyword>
<evidence type="ECO:0000313" key="1">
    <source>
        <dbReference type="EMBL" id="QDU63144.1"/>
    </source>
</evidence>
<sequence>MKPTKRLRQLLAQPALIRAPGVHDAFSARVAVQAGAECLFLGGFGATASTLGMPDLSLLTMTEMAEAIRRACGAIDVPLIGDADTGYGDRHQIARTVREFERAGAAGLLIEDQVFPKRCGHFPGKQIVSIEEMLERLDAALQARGDDDFVIIARTDARAVDGLDLAIMRGQRFAEAGADMVFVEAPKTAEELRRVASEIDRPQLANMLTGGQTPILAADELEQLGFRIAAYPVESLMVSAWAIDRMVKTLLREGRIDGLTDEMLSFAELKDLLGIETFLRGR</sequence>
<dbReference type="Pfam" id="PF13714">
    <property type="entry name" value="PEP_mutase"/>
    <property type="match status" value="1"/>
</dbReference>
<accession>A0A518B834</accession>
<dbReference type="EC" id="4.1.3.32" evidence="1"/>
<dbReference type="InterPro" id="IPR015813">
    <property type="entry name" value="Pyrv/PenolPyrv_kinase-like_dom"/>
</dbReference>
<gene>
    <name evidence="1" type="primary">dml</name>
    <name evidence="1" type="ORF">Pan216_40190</name>
</gene>
<dbReference type="PANTHER" id="PTHR42905:SF5">
    <property type="entry name" value="CARBOXYVINYL-CARBOXYPHOSPHONATE PHOSPHORYLMUTASE, CHLOROPLASTIC"/>
    <property type="match status" value="1"/>
</dbReference>